<accession>A0A066XG07</accession>
<evidence type="ECO:0000313" key="3">
    <source>
        <dbReference type="Proteomes" id="UP000027238"/>
    </source>
</evidence>
<name>A0A066XG07_COLSU</name>
<dbReference type="AlphaFoldDB" id="A0A066XG07"/>
<proteinExistence type="predicted"/>
<protein>
    <submittedName>
        <fullName evidence="2">Uncharacterized protein</fullName>
    </submittedName>
</protein>
<sequence length="141" mass="15998">MQRRAGSVVRQLQDSGRKQARTVQRAQEKIMDLLDDPAALPPLPKCLHPSLPPPKGLGRVEGQLRDMKARQGWIVEPFEQLLRFASNTTATTGVKNKVVPQIMSALVSTVRDETDREFDRLIGRIVPWREEIESAWRNGVY</sequence>
<comment type="caution">
    <text evidence="2">The sequence shown here is derived from an EMBL/GenBank/DDBJ whole genome shotgun (WGS) entry which is preliminary data.</text>
</comment>
<gene>
    <name evidence="2" type="ORF">CSUB01_11881</name>
</gene>
<keyword evidence="3" id="KW-1185">Reference proteome</keyword>
<organism evidence="2 3">
    <name type="scientific">Colletotrichum sublineola</name>
    <name type="common">Sorghum anthracnose fungus</name>
    <dbReference type="NCBI Taxonomy" id="1173701"/>
    <lineage>
        <taxon>Eukaryota</taxon>
        <taxon>Fungi</taxon>
        <taxon>Dikarya</taxon>
        <taxon>Ascomycota</taxon>
        <taxon>Pezizomycotina</taxon>
        <taxon>Sordariomycetes</taxon>
        <taxon>Hypocreomycetidae</taxon>
        <taxon>Glomerellales</taxon>
        <taxon>Glomerellaceae</taxon>
        <taxon>Colletotrichum</taxon>
        <taxon>Colletotrichum graminicola species complex</taxon>
    </lineage>
</organism>
<feature type="region of interest" description="Disordered" evidence="1">
    <location>
        <begin position="1"/>
        <end position="24"/>
    </location>
</feature>
<dbReference type="EMBL" id="JMSE01001079">
    <property type="protein sequence ID" value="KDN64960.1"/>
    <property type="molecule type" value="Genomic_DNA"/>
</dbReference>
<evidence type="ECO:0000256" key="1">
    <source>
        <dbReference type="SAM" id="MobiDB-lite"/>
    </source>
</evidence>
<dbReference type="Proteomes" id="UP000027238">
    <property type="component" value="Unassembled WGS sequence"/>
</dbReference>
<evidence type="ECO:0000313" key="2">
    <source>
        <dbReference type="EMBL" id="KDN64960.1"/>
    </source>
</evidence>
<reference evidence="3" key="1">
    <citation type="journal article" date="2014" name="Genome Announc.">
        <title>Draft genome sequence of Colletotrichum sublineola, a destructive pathogen of cultivated sorghum.</title>
        <authorList>
            <person name="Baroncelli R."/>
            <person name="Sanz-Martin J.M."/>
            <person name="Rech G.E."/>
            <person name="Sukno S.A."/>
            <person name="Thon M.R."/>
        </authorList>
    </citation>
    <scope>NUCLEOTIDE SEQUENCE [LARGE SCALE GENOMIC DNA]</scope>
    <source>
        <strain evidence="3">TX430BB</strain>
    </source>
</reference>
<dbReference type="HOGENOM" id="CLU_1825171_0_0_1"/>